<protein>
    <recommendedName>
        <fullName evidence="4">DUF4355 domain-containing protein</fullName>
    </recommendedName>
</protein>
<dbReference type="EMBL" id="NGPL01000084">
    <property type="protein sequence ID" value="OYS66632.1"/>
    <property type="molecule type" value="Genomic_DNA"/>
</dbReference>
<evidence type="ECO:0008006" key="4">
    <source>
        <dbReference type="Google" id="ProtNLM"/>
    </source>
</evidence>
<reference evidence="3" key="1">
    <citation type="submission" date="2017-05" db="EMBL/GenBank/DDBJ databases">
        <authorList>
            <person name="Lin X.B."/>
            <person name="Stothard P."/>
            <person name="Tasseva G."/>
            <person name="Walter J."/>
        </authorList>
    </citation>
    <scope>NUCLEOTIDE SEQUENCE [LARGE SCALE GENOMIC DNA]</scope>
    <source>
        <strain evidence="3">114h</strain>
    </source>
</reference>
<sequence length="204" mass="22963">MDNENNNTTVANEQPTAENEAPKNDGTGSQDFNSDEIVSKLQKRIGKEQASKNDYKDRLEKAEAKIKELTAGKSVKQLSDDDKAKNEADEKDKTIKELQAKLARQTSLNETDKVFKEAGLKVDDNVLNMIVTNDDKQTYANAQALINYTNRVQEEVRKSFLKGTTPRHNGQHVVTKSEIMAIKDDDKRREAIKNHLDLFNGGNQ</sequence>
<proteinExistence type="predicted"/>
<dbReference type="Proteomes" id="UP000215747">
    <property type="component" value="Unassembled WGS sequence"/>
</dbReference>
<dbReference type="AlphaFoldDB" id="A0A256SIE3"/>
<comment type="caution">
    <text evidence="2">The sequence shown here is derived from an EMBL/GenBank/DDBJ whole genome shotgun (WGS) entry which is preliminary data.</text>
</comment>
<feature type="compositionally biased region" description="Polar residues" evidence="1">
    <location>
        <begin position="1"/>
        <end position="17"/>
    </location>
</feature>
<feature type="compositionally biased region" description="Basic and acidic residues" evidence="1">
    <location>
        <begin position="45"/>
        <end position="70"/>
    </location>
</feature>
<reference evidence="2 3" key="2">
    <citation type="submission" date="2017-09" db="EMBL/GenBank/DDBJ databases">
        <title>Tripartite evolution among Lactobacillus johnsonii, Lactobacillus taiwanensis, Lactobacillus reuteri and their rodent host.</title>
        <authorList>
            <person name="Wang T."/>
            <person name="Knowles S."/>
            <person name="Cheng C."/>
        </authorList>
    </citation>
    <scope>NUCLEOTIDE SEQUENCE [LARGE SCALE GENOMIC DNA]</scope>
    <source>
        <strain evidence="2 3">114h</strain>
    </source>
</reference>
<evidence type="ECO:0000313" key="2">
    <source>
        <dbReference type="EMBL" id="OYS66632.1"/>
    </source>
</evidence>
<feature type="region of interest" description="Disordered" evidence="1">
    <location>
        <begin position="1"/>
        <end position="91"/>
    </location>
</feature>
<accession>A0A256SIE3</accession>
<dbReference type="RefSeq" id="WP_094537449.1">
    <property type="nucleotide sequence ID" value="NZ_NGPL01000084.1"/>
</dbReference>
<dbReference type="InterPro" id="IPR025580">
    <property type="entry name" value="Gp46"/>
</dbReference>
<name>A0A256SIE3_LIMRT</name>
<evidence type="ECO:0000313" key="3">
    <source>
        <dbReference type="Proteomes" id="UP000215747"/>
    </source>
</evidence>
<gene>
    <name evidence="2" type="ORF">CBF96_10050</name>
</gene>
<dbReference type="Pfam" id="PF14265">
    <property type="entry name" value="DUF4355"/>
    <property type="match status" value="1"/>
</dbReference>
<organism evidence="2 3">
    <name type="scientific">Limosilactobacillus reuteri</name>
    <name type="common">Lactobacillus reuteri</name>
    <dbReference type="NCBI Taxonomy" id="1598"/>
    <lineage>
        <taxon>Bacteria</taxon>
        <taxon>Bacillati</taxon>
        <taxon>Bacillota</taxon>
        <taxon>Bacilli</taxon>
        <taxon>Lactobacillales</taxon>
        <taxon>Lactobacillaceae</taxon>
        <taxon>Limosilactobacillus</taxon>
    </lineage>
</organism>
<evidence type="ECO:0000256" key="1">
    <source>
        <dbReference type="SAM" id="MobiDB-lite"/>
    </source>
</evidence>
<feature type="compositionally biased region" description="Basic and acidic residues" evidence="1">
    <location>
        <begin position="78"/>
        <end position="91"/>
    </location>
</feature>